<dbReference type="SUPFAM" id="SSF55785">
    <property type="entry name" value="PYP-like sensor domain (PAS domain)"/>
    <property type="match status" value="1"/>
</dbReference>
<keyword evidence="4" id="KW-0812">Transmembrane</keyword>
<keyword evidence="4" id="KW-1133">Transmembrane helix</keyword>
<dbReference type="SMART" id="SM00091">
    <property type="entry name" value="PAS"/>
    <property type="match status" value="1"/>
</dbReference>
<dbReference type="InterPro" id="IPR004089">
    <property type="entry name" value="MCPsignal_dom"/>
</dbReference>
<feature type="domain" description="PAS" evidence="6">
    <location>
        <begin position="23"/>
        <end position="78"/>
    </location>
</feature>
<evidence type="ECO:0000256" key="1">
    <source>
        <dbReference type="ARBA" id="ARBA00004370"/>
    </source>
</evidence>
<dbReference type="GO" id="GO:0007165">
    <property type="term" value="P:signal transduction"/>
    <property type="evidence" value="ECO:0007669"/>
    <property type="project" value="UniProtKB-KW"/>
</dbReference>
<dbReference type="Gene3D" id="1.10.287.950">
    <property type="entry name" value="Methyl-accepting chemotaxis protein"/>
    <property type="match status" value="1"/>
</dbReference>
<dbReference type="Gene3D" id="3.30.450.20">
    <property type="entry name" value="PAS domain"/>
    <property type="match status" value="1"/>
</dbReference>
<evidence type="ECO:0000256" key="4">
    <source>
        <dbReference type="SAM" id="Phobius"/>
    </source>
</evidence>
<keyword evidence="4" id="KW-0472">Membrane</keyword>
<dbReference type="CDD" id="cd00130">
    <property type="entry name" value="PAS"/>
    <property type="match status" value="1"/>
</dbReference>
<reference evidence="7" key="2">
    <citation type="submission" date="2021-04" db="EMBL/GenBank/DDBJ databases">
        <authorList>
            <person name="Gilroy R."/>
        </authorList>
    </citation>
    <scope>NUCLEOTIDE SEQUENCE</scope>
    <source>
        <strain evidence="7">USASDec5-558</strain>
    </source>
</reference>
<dbReference type="SMART" id="SM00283">
    <property type="entry name" value="MA"/>
    <property type="match status" value="1"/>
</dbReference>
<feature type="transmembrane region" description="Helical" evidence="4">
    <location>
        <begin position="171"/>
        <end position="190"/>
    </location>
</feature>
<evidence type="ECO:0000313" key="7">
    <source>
        <dbReference type="EMBL" id="HIX57025.1"/>
    </source>
</evidence>
<evidence type="ECO:0000259" key="5">
    <source>
        <dbReference type="PROSITE" id="PS50111"/>
    </source>
</evidence>
<comment type="subcellular location">
    <subcellularLocation>
        <location evidence="1">Membrane</location>
    </subcellularLocation>
</comment>
<sequence length="528" mass="59185">MRLNLPVTNEEHKFPQDKSAKIISLTDTKGIITEVNDTFVQMCGFSREELIGQPHNIVRHPDMPAAVFKLMWNTIQQGQSFMGIVKNRAKDGGYYWVNAYIMPIIENGKITGYESVRTAATPEQIERATKIYALINANKSLPKRINPKWIHALCILIVTGGFAWSCLQPSVWSYLTFGALSLAVIAYHWVHNRNLLSVFTKYFNDKSAQNDLNVLIYSDRVNEVSKMLYNAYYNTKEVDSIMTRIRETSERLEEISSNSLSLREFNLQNLTASIDTIRKLLSEMNEIADNIEKMFAEITESAKRTVDDSMATSAIIAEGQESSNHALVIIDDIYTAIEAIAKGIDEMSDHVNNIENAARLIKGIANQTNLLALNAAIEAARSGGDAGAGFAVVADDIRGLSERTAEAATKITALVHSFKKTARQTEHIAKKNQEIAQIGVEHMHSSHQKLEEMLQSVTKINDLISEVSQNVSMHEETTHNISKKVHKIDSMSKNTLKDNRGTAKSMHDIRDISSQLHDMVTRFSKTNR</sequence>
<dbReference type="PROSITE" id="PS50112">
    <property type="entry name" value="PAS"/>
    <property type="match status" value="1"/>
</dbReference>
<dbReference type="PROSITE" id="PS50111">
    <property type="entry name" value="CHEMOTAXIS_TRANSDUC_2"/>
    <property type="match status" value="1"/>
</dbReference>
<feature type="transmembrane region" description="Helical" evidence="4">
    <location>
        <begin position="149"/>
        <end position="165"/>
    </location>
</feature>
<proteinExistence type="predicted"/>
<keyword evidence="2 3" id="KW-0807">Transducer</keyword>
<protein>
    <submittedName>
        <fullName evidence="7">Methyl-accepting chemotaxis protein</fullName>
    </submittedName>
</protein>
<dbReference type="InterPro" id="IPR000014">
    <property type="entry name" value="PAS"/>
</dbReference>
<feature type="domain" description="Methyl-accepting transducer" evidence="5">
    <location>
        <begin position="281"/>
        <end position="489"/>
    </location>
</feature>
<evidence type="ECO:0000256" key="2">
    <source>
        <dbReference type="ARBA" id="ARBA00023224"/>
    </source>
</evidence>
<evidence type="ECO:0000256" key="3">
    <source>
        <dbReference type="PROSITE-ProRule" id="PRU00284"/>
    </source>
</evidence>
<dbReference type="PANTHER" id="PTHR32089">
    <property type="entry name" value="METHYL-ACCEPTING CHEMOTAXIS PROTEIN MCPB"/>
    <property type="match status" value="1"/>
</dbReference>
<reference evidence="7" key="1">
    <citation type="journal article" date="2021" name="PeerJ">
        <title>Extensive microbial diversity within the chicken gut microbiome revealed by metagenomics and culture.</title>
        <authorList>
            <person name="Gilroy R."/>
            <person name="Ravi A."/>
            <person name="Getino M."/>
            <person name="Pursley I."/>
            <person name="Horton D.L."/>
            <person name="Alikhan N.F."/>
            <person name="Baker D."/>
            <person name="Gharbi K."/>
            <person name="Hall N."/>
            <person name="Watson M."/>
            <person name="Adriaenssens E.M."/>
            <person name="Foster-Nyarko E."/>
            <person name="Jarju S."/>
            <person name="Secka A."/>
            <person name="Antonio M."/>
            <person name="Oren A."/>
            <person name="Chaudhuri R.R."/>
            <person name="La Ragione R."/>
            <person name="Hildebrand F."/>
            <person name="Pallen M.J."/>
        </authorList>
    </citation>
    <scope>NUCLEOTIDE SEQUENCE</scope>
    <source>
        <strain evidence="7">USASDec5-558</strain>
    </source>
</reference>
<dbReference type="EMBL" id="DXEV01000116">
    <property type="protein sequence ID" value="HIX57025.1"/>
    <property type="molecule type" value="Genomic_DNA"/>
</dbReference>
<dbReference type="NCBIfam" id="TIGR00229">
    <property type="entry name" value="sensory_box"/>
    <property type="match status" value="1"/>
</dbReference>
<organism evidence="7 8">
    <name type="scientific">Candidatus Anaerobiospirillum pullistercoris</name>
    <dbReference type="NCBI Taxonomy" id="2838452"/>
    <lineage>
        <taxon>Bacteria</taxon>
        <taxon>Pseudomonadati</taxon>
        <taxon>Pseudomonadota</taxon>
        <taxon>Gammaproteobacteria</taxon>
        <taxon>Aeromonadales</taxon>
        <taxon>Succinivibrionaceae</taxon>
        <taxon>Anaerobiospirillum</taxon>
    </lineage>
</organism>
<dbReference type="GO" id="GO:0006935">
    <property type="term" value="P:chemotaxis"/>
    <property type="evidence" value="ECO:0007669"/>
    <property type="project" value="UniProtKB-ARBA"/>
</dbReference>
<dbReference type="PANTHER" id="PTHR32089:SF112">
    <property type="entry name" value="LYSOZYME-LIKE PROTEIN-RELATED"/>
    <property type="match status" value="1"/>
</dbReference>
<name>A0A9D2B0W4_9GAMM</name>
<comment type="caution">
    <text evidence="7">The sequence shown here is derived from an EMBL/GenBank/DDBJ whole genome shotgun (WGS) entry which is preliminary data.</text>
</comment>
<dbReference type="Pfam" id="PF08447">
    <property type="entry name" value="PAS_3"/>
    <property type="match status" value="1"/>
</dbReference>
<dbReference type="InterPro" id="IPR013655">
    <property type="entry name" value="PAS_fold_3"/>
</dbReference>
<dbReference type="SUPFAM" id="SSF58104">
    <property type="entry name" value="Methyl-accepting chemotaxis protein (MCP) signaling domain"/>
    <property type="match status" value="1"/>
</dbReference>
<dbReference type="AlphaFoldDB" id="A0A9D2B0W4"/>
<dbReference type="GO" id="GO:0016020">
    <property type="term" value="C:membrane"/>
    <property type="evidence" value="ECO:0007669"/>
    <property type="project" value="UniProtKB-SubCell"/>
</dbReference>
<dbReference type="Proteomes" id="UP000886829">
    <property type="component" value="Unassembled WGS sequence"/>
</dbReference>
<evidence type="ECO:0000313" key="8">
    <source>
        <dbReference type="Proteomes" id="UP000886829"/>
    </source>
</evidence>
<accession>A0A9D2B0W4</accession>
<dbReference type="InterPro" id="IPR035965">
    <property type="entry name" value="PAS-like_dom_sf"/>
</dbReference>
<dbReference type="Pfam" id="PF00015">
    <property type="entry name" value="MCPsignal"/>
    <property type="match status" value="1"/>
</dbReference>
<gene>
    <name evidence="7" type="ORF">H9850_06095</name>
</gene>
<evidence type="ECO:0000259" key="6">
    <source>
        <dbReference type="PROSITE" id="PS50112"/>
    </source>
</evidence>